<dbReference type="GO" id="GO:0005886">
    <property type="term" value="C:plasma membrane"/>
    <property type="evidence" value="ECO:0007669"/>
    <property type="project" value="TreeGrafter"/>
</dbReference>
<dbReference type="GO" id="GO:0030136">
    <property type="term" value="C:clathrin-coated vesicle"/>
    <property type="evidence" value="ECO:0007669"/>
    <property type="project" value="TreeGrafter"/>
</dbReference>
<evidence type="ECO:0000256" key="6">
    <source>
        <dbReference type="ARBA" id="ARBA00023054"/>
    </source>
</evidence>
<name>A0A669D8J6_ORENI</name>
<dbReference type="GO" id="GO:0005905">
    <property type="term" value="C:clathrin-coated pit"/>
    <property type="evidence" value="ECO:0007669"/>
    <property type="project" value="UniProtKB-SubCell"/>
</dbReference>
<proteinExistence type="inferred from homology"/>
<evidence type="ECO:0000256" key="3">
    <source>
        <dbReference type="ARBA" id="ARBA00018998"/>
    </source>
</evidence>
<evidence type="ECO:0000313" key="15">
    <source>
        <dbReference type="Proteomes" id="UP000005207"/>
    </source>
</evidence>
<dbReference type="GO" id="GO:0048488">
    <property type="term" value="P:synaptic vesicle endocytosis"/>
    <property type="evidence" value="ECO:0007669"/>
    <property type="project" value="TreeGrafter"/>
</dbReference>
<dbReference type="GO" id="GO:0098793">
    <property type="term" value="C:presynapse"/>
    <property type="evidence" value="ECO:0007669"/>
    <property type="project" value="GOC"/>
</dbReference>
<accession>A0A669D8J6</accession>
<reference evidence="14" key="2">
    <citation type="submission" date="2025-08" db="UniProtKB">
        <authorList>
            <consortium name="Ensembl"/>
        </authorList>
    </citation>
    <scope>IDENTIFICATION</scope>
</reference>
<dbReference type="FunFam" id="2.60.40.1170:FF:000005">
    <property type="entry name" value="SH3-containing GRB2-like protein 3-interacting protein 1 isoform X3"/>
    <property type="match status" value="1"/>
</dbReference>
<sequence length="831" mass="92176">MVTGEKNNGFDVLYHNMKHGQISTKELTDFIRERSTIEEAYARSMTKLAKSAGNFSQLGTFAPMWDVFKGSTEKLASCHMELVRKLQELIKEVQKYVEEQSKAHKKTKEEVASTLEAVQNIQSIFQALQKSKENYNAKIVEQERLRKEGATQRDVDKAGVKAKKATETYKSYVEKYATAKSEFEQKMTETAQKFQDIEENHILHMKEIIQSYSLYVDETHIQIGEVHHEFVRNIENTSVESLIQKLAESKGTGKERPGPIEFEECNVAIAAEGAKPRRRKLLIPGRRKDKDTDSTCVNKVKINCERKKNRILLVFLQNVPQVDEEGFCIRPEVNENDILFCLSQQNSFYSSSDSEDEDEPRKFHVQIKPVQPNNGVHRNQANIDELKASIGNIILSPSTSVRKVTSVYLTFSFSRNYGRLTNNDLLSLDPLSPAQAVGSSSAVSSSAVSVPNRPTTPLAPGALVPPPRPSSRPKLPAGKLTGINEIVRPFSPPKASSPTPTAPLARAESSSSLSSNASLSAGNTPTVEDDMFIAKLPTFEKRCETPAGTSRGPSPVTLASQDALPIAVAFTESVNAYFKGADPTKCIVKITGDMTLSFPMGIIKVFTSNPSPAVLTFKLKNTSRLEQILPNQQLLYSDPSQSDSDSKDFWFNMQALTSYLRKASEQSPSASYYNVDILKYQVMSDGIHSTPLNLAVYWKCTPSTTDLRIDYRYNPESMDSPSPLTNVQILVPVDGGVTNMQSLPNSIWNSEQSKCLWRLTDISEKSENDGAGSLRAKFELSNGPSHPSTLAVQFMNEGSTLSGVDMELQGAGYRLSLSKKRFATGRYMADC</sequence>
<dbReference type="Proteomes" id="UP000005207">
    <property type="component" value="Linkage group LG7"/>
</dbReference>
<reference evidence="15" key="1">
    <citation type="submission" date="2012-01" db="EMBL/GenBank/DDBJ databases">
        <title>The Genome Sequence of Oreochromis niloticus (Nile Tilapia).</title>
        <authorList>
            <consortium name="Broad Institute Genome Assembly Team"/>
            <consortium name="Broad Institute Sequencing Platform"/>
            <person name="Di Palma F."/>
            <person name="Johnson J."/>
            <person name="Lander E.S."/>
            <person name="Lindblad-Toh K."/>
        </authorList>
    </citation>
    <scope>NUCLEOTIDE SEQUENCE [LARGE SCALE GENOMIC DNA]</scope>
</reference>
<evidence type="ECO:0000256" key="4">
    <source>
        <dbReference type="ARBA" id="ARBA00022553"/>
    </source>
</evidence>
<keyword evidence="5" id="KW-0254">Endocytosis</keyword>
<protein>
    <recommendedName>
        <fullName evidence="3">F-BAR domain only protein 2</fullName>
    </recommendedName>
</protein>
<dbReference type="Ensembl" id="ENSONIT00000075974.1">
    <property type="protein sequence ID" value="ENSONIP00000056923.1"/>
    <property type="gene ID" value="ENSONIG00000011160.2"/>
</dbReference>
<evidence type="ECO:0000259" key="12">
    <source>
        <dbReference type="PROSITE" id="PS51072"/>
    </source>
</evidence>
<keyword evidence="15" id="KW-1185">Reference proteome</keyword>
<dbReference type="SUPFAM" id="SSF49447">
    <property type="entry name" value="Second domain of Mu2 adaptin subunit (ap50) of ap2 adaptor"/>
    <property type="match status" value="1"/>
</dbReference>
<dbReference type="GeneTree" id="ENSGT00940000157105"/>
<dbReference type="AlphaFoldDB" id="A0A669D8J6"/>
<evidence type="ECO:0000313" key="14">
    <source>
        <dbReference type="Ensembl" id="ENSONIP00000056923.1"/>
    </source>
</evidence>
<dbReference type="PROSITE" id="PS51072">
    <property type="entry name" value="MHD"/>
    <property type="match status" value="1"/>
</dbReference>
<keyword evidence="6 9" id="KW-0175">Coiled coil</keyword>
<dbReference type="Pfam" id="PF22699">
    <property type="entry name" value="GMIP-like_FCH"/>
    <property type="match status" value="1"/>
</dbReference>
<evidence type="ECO:0000256" key="7">
    <source>
        <dbReference type="ARBA" id="ARBA00023136"/>
    </source>
</evidence>
<comment type="subcellular location">
    <subcellularLocation>
        <location evidence="1">Membrane</location>
        <location evidence="1">Clathrin-coated pit</location>
        <topology evidence="1">Peripheral membrane protein</topology>
        <orientation evidence="1">Cytoplasmic side</orientation>
    </subcellularLocation>
</comment>
<evidence type="ECO:0000256" key="9">
    <source>
        <dbReference type="PROSITE-ProRule" id="PRU01077"/>
    </source>
</evidence>
<feature type="domain" description="MHD" evidence="12">
    <location>
        <begin position="563"/>
        <end position="831"/>
    </location>
</feature>
<dbReference type="InterPro" id="IPR018808">
    <property type="entry name" value="Muniscin_C"/>
</dbReference>
<feature type="coiled-coil region" evidence="10">
    <location>
        <begin position="79"/>
        <end position="148"/>
    </location>
</feature>
<dbReference type="InterPro" id="IPR054713">
    <property type="entry name" value="GMIP/FCHO2-like_FCH"/>
</dbReference>
<dbReference type="Gene3D" id="2.60.40.1170">
    <property type="entry name" value="Mu homology domain, subdomain B"/>
    <property type="match status" value="2"/>
</dbReference>
<evidence type="ECO:0000259" key="13">
    <source>
        <dbReference type="PROSITE" id="PS51741"/>
    </source>
</evidence>
<dbReference type="InterPro" id="IPR036168">
    <property type="entry name" value="AP2_Mu_C_sf"/>
</dbReference>
<keyword evidence="8" id="KW-0168">Coated pit</keyword>
<dbReference type="PROSITE" id="PS51741">
    <property type="entry name" value="F_BAR"/>
    <property type="match status" value="1"/>
</dbReference>
<dbReference type="InterPro" id="IPR027267">
    <property type="entry name" value="AH/BAR_dom_sf"/>
</dbReference>
<evidence type="ECO:0000256" key="5">
    <source>
        <dbReference type="ARBA" id="ARBA00022583"/>
    </source>
</evidence>
<evidence type="ECO:0000256" key="10">
    <source>
        <dbReference type="SAM" id="Coils"/>
    </source>
</evidence>
<dbReference type="InterPro" id="IPR028565">
    <property type="entry name" value="MHD"/>
</dbReference>
<comment type="similarity">
    <text evidence="2">Belongs to the FCHO family.</text>
</comment>
<dbReference type="InterPro" id="IPR030122">
    <property type="entry name" value="FCHo2_F-BAR"/>
</dbReference>
<dbReference type="PANTHER" id="PTHR23065:SF8">
    <property type="entry name" value="F-BAR DOMAIN ONLY PROTEIN 2"/>
    <property type="match status" value="1"/>
</dbReference>
<evidence type="ECO:0000256" key="1">
    <source>
        <dbReference type="ARBA" id="ARBA00004283"/>
    </source>
</evidence>
<dbReference type="InterPro" id="IPR031160">
    <property type="entry name" value="F_BAR_dom"/>
</dbReference>
<dbReference type="GO" id="GO:0060028">
    <property type="term" value="P:convergent extension involved in axis elongation"/>
    <property type="evidence" value="ECO:0007669"/>
    <property type="project" value="UniProtKB-ARBA"/>
</dbReference>
<dbReference type="PANTHER" id="PTHR23065">
    <property type="entry name" value="PROLINE-SERINE-THREONINE PHOSPHATASE INTERACTING PROTEIN 1"/>
    <property type="match status" value="1"/>
</dbReference>
<dbReference type="Pfam" id="PF10291">
    <property type="entry name" value="muHD"/>
    <property type="match status" value="1"/>
</dbReference>
<dbReference type="SMART" id="SM00055">
    <property type="entry name" value="FCH"/>
    <property type="match status" value="1"/>
</dbReference>
<dbReference type="GO" id="GO:0048268">
    <property type="term" value="P:clathrin coat assembly"/>
    <property type="evidence" value="ECO:0007669"/>
    <property type="project" value="TreeGrafter"/>
</dbReference>
<dbReference type="SUPFAM" id="SSF103657">
    <property type="entry name" value="BAR/IMD domain-like"/>
    <property type="match status" value="1"/>
</dbReference>
<reference evidence="14" key="3">
    <citation type="submission" date="2025-09" db="UniProtKB">
        <authorList>
            <consortium name="Ensembl"/>
        </authorList>
    </citation>
    <scope>IDENTIFICATION</scope>
</reference>
<feature type="region of interest" description="Disordered" evidence="11">
    <location>
        <begin position="444"/>
        <end position="524"/>
    </location>
</feature>
<evidence type="ECO:0000256" key="2">
    <source>
        <dbReference type="ARBA" id="ARBA00011064"/>
    </source>
</evidence>
<keyword evidence="7" id="KW-0472">Membrane</keyword>
<dbReference type="InterPro" id="IPR001060">
    <property type="entry name" value="FCH_dom"/>
</dbReference>
<feature type="compositionally biased region" description="Low complexity" evidence="11">
    <location>
        <begin position="493"/>
        <end position="521"/>
    </location>
</feature>
<dbReference type="FunFam" id="1.20.1270.60:FF:000016">
    <property type="entry name" value="FCH domain only protein 2"/>
    <property type="match status" value="1"/>
</dbReference>
<dbReference type="CDD" id="cd07673">
    <property type="entry name" value="F-BAR_FCHO2"/>
    <property type="match status" value="1"/>
</dbReference>
<organism evidence="14 15">
    <name type="scientific">Oreochromis niloticus</name>
    <name type="common">Nile tilapia</name>
    <name type="synonym">Tilapia nilotica</name>
    <dbReference type="NCBI Taxonomy" id="8128"/>
    <lineage>
        <taxon>Eukaryota</taxon>
        <taxon>Metazoa</taxon>
        <taxon>Chordata</taxon>
        <taxon>Craniata</taxon>
        <taxon>Vertebrata</taxon>
        <taxon>Euteleostomi</taxon>
        <taxon>Actinopterygii</taxon>
        <taxon>Neopterygii</taxon>
        <taxon>Teleostei</taxon>
        <taxon>Neoteleostei</taxon>
        <taxon>Acanthomorphata</taxon>
        <taxon>Ovalentaria</taxon>
        <taxon>Cichlomorphae</taxon>
        <taxon>Cichliformes</taxon>
        <taxon>Cichlidae</taxon>
        <taxon>African cichlids</taxon>
        <taxon>Pseudocrenilabrinae</taxon>
        <taxon>Oreochromini</taxon>
        <taxon>Oreochromis</taxon>
    </lineage>
</organism>
<keyword evidence="4" id="KW-0597">Phosphoprotein</keyword>
<evidence type="ECO:0000256" key="11">
    <source>
        <dbReference type="SAM" id="MobiDB-lite"/>
    </source>
</evidence>
<evidence type="ECO:0000256" key="8">
    <source>
        <dbReference type="ARBA" id="ARBA00023176"/>
    </source>
</evidence>
<feature type="domain" description="F-BAR" evidence="13">
    <location>
        <begin position="1"/>
        <end position="242"/>
    </location>
</feature>
<dbReference type="GO" id="GO:0072583">
    <property type="term" value="P:clathrin-dependent endocytosis"/>
    <property type="evidence" value="ECO:0007669"/>
    <property type="project" value="TreeGrafter"/>
</dbReference>
<dbReference type="Gene3D" id="1.20.1270.60">
    <property type="entry name" value="Arfaptin homology (AH) domain/BAR domain"/>
    <property type="match status" value="1"/>
</dbReference>
<gene>
    <name evidence="14" type="primary">FCHO2</name>
    <name evidence="14" type="synonym">fcho2</name>
</gene>